<sequence>MLVINVKDGESIDRALRRYKNKHKKVQLMKQLRARKHFTKPSIDRRVEILKAKYNTDKMRDMEG</sequence>
<dbReference type="InterPro" id="IPR001911">
    <property type="entry name" value="Ribosomal_bS21"/>
</dbReference>
<proteinExistence type="inferred from homology"/>
<keyword evidence="3 5" id="KW-0687">Ribonucleoprotein</keyword>
<dbReference type="InterPro" id="IPR038380">
    <property type="entry name" value="Ribosomal_bS21_sf"/>
</dbReference>
<dbReference type="HAMAP" id="MF_00358">
    <property type="entry name" value="Ribosomal_bS21"/>
    <property type="match status" value="1"/>
</dbReference>
<dbReference type="Pfam" id="PF01165">
    <property type="entry name" value="Ribosomal_S21"/>
    <property type="match status" value="1"/>
</dbReference>
<dbReference type="GO" id="GO:1990904">
    <property type="term" value="C:ribonucleoprotein complex"/>
    <property type="evidence" value="ECO:0007669"/>
    <property type="project" value="UniProtKB-KW"/>
</dbReference>
<evidence type="ECO:0000256" key="1">
    <source>
        <dbReference type="ARBA" id="ARBA00006640"/>
    </source>
</evidence>
<evidence type="ECO:0000313" key="7">
    <source>
        <dbReference type="EMBL" id="CAA6812940.1"/>
    </source>
</evidence>
<dbReference type="AlphaFoldDB" id="A0A6S6SWL3"/>
<evidence type="ECO:0000256" key="6">
    <source>
        <dbReference type="RuleBase" id="RU000667"/>
    </source>
</evidence>
<evidence type="ECO:0000256" key="2">
    <source>
        <dbReference type="ARBA" id="ARBA00022980"/>
    </source>
</evidence>
<dbReference type="NCBIfam" id="TIGR00030">
    <property type="entry name" value="S21p"/>
    <property type="match status" value="1"/>
</dbReference>
<evidence type="ECO:0000256" key="5">
    <source>
        <dbReference type="HAMAP-Rule" id="MF_00358"/>
    </source>
</evidence>
<dbReference type="Gene3D" id="1.20.5.1150">
    <property type="entry name" value="Ribosomal protein S8"/>
    <property type="match status" value="1"/>
</dbReference>
<dbReference type="EMBL" id="CACVAQ010000193">
    <property type="protein sequence ID" value="CAA6812940.1"/>
    <property type="molecule type" value="Genomic_DNA"/>
</dbReference>
<accession>A0A6S6SWL3</accession>
<dbReference type="GO" id="GO:0005840">
    <property type="term" value="C:ribosome"/>
    <property type="evidence" value="ECO:0007669"/>
    <property type="project" value="UniProtKB-KW"/>
</dbReference>
<name>A0A6S6SWL3_9BACT</name>
<dbReference type="GO" id="GO:0006412">
    <property type="term" value="P:translation"/>
    <property type="evidence" value="ECO:0007669"/>
    <property type="project" value="UniProtKB-UniRule"/>
</dbReference>
<organism evidence="7">
    <name type="scientific">uncultured Aureispira sp</name>
    <dbReference type="NCBI Taxonomy" id="1331704"/>
    <lineage>
        <taxon>Bacteria</taxon>
        <taxon>Pseudomonadati</taxon>
        <taxon>Bacteroidota</taxon>
        <taxon>Saprospiria</taxon>
        <taxon>Saprospirales</taxon>
        <taxon>Saprospiraceae</taxon>
        <taxon>Aureispira</taxon>
        <taxon>environmental samples</taxon>
    </lineage>
</organism>
<dbReference type="GO" id="GO:0003735">
    <property type="term" value="F:structural constituent of ribosome"/>
    <property type="evidence" value="ECO:0007669"/>
    <property type="project" value="InterPro"/>
</dbReference>
<keyword evidence="2 5" id="KW-0689">Ribosomal protein</keyword>
<gene>
    <name evidence="5" type="primary">rpsU</name>
    <name evidence="7" type="ORF">HELGO_WM39448</name>
</gene>
<comment type="similarity">
    <text evidence="1 5 6">Belongs to the bacterial ribosomal protein bS21 family.</text>
</comment>
<evidence type="ECO:0000256" key="3">
    <source>
        <dbReference type="ARBA" id="ARBA00023274"/>
    </source>
</evidence>
<dbReference type="PRINTS" id="PR00976">
    <property type="entry name" value="RIBOSOMALS21"/>
</dbReference>
<evidence type="ECO:0000256" key="4">
    <source>
        <dbReference type="ARBA" id="ARBA00035135"/>
    </source>
</evidence>
<protein>
    <recommendedName>
        <fullName evidence="4 5">Small ribosomal subunit protein bS21</fullName>
    </recommendedName>
</protein>
<reference evidence="7" key="1">
    <citation type="submission" date="2020-01" db="EMBL/GenBank/DDBJ databases">
        <authorList>
            <person name="Meier V. D."/>
            <person name="Meier V D."/>
        </authorList>
    </citation>
    <scope>NUCLEOTIDE SEQUENCE</scope>
    <source>
        <strain evidence="7">HLG_WM_MAG_10</strain>
    </source>
</reference>